<keyword evidence="7 9" id="KW-0057">Aromatic amino acid biosynthesis</keyword>
<dbReference type="InterPro" id="IPR044643">
    <property type="entry name" value="TrpF_fam"/>
</dbReference>
<dbReference type="PANTHER" id="PTHR42894">
    <property type="entry name" value="N-(5'-PHOSPHORIBOSYL)ANTHRANILATE ISOMERASE"/>
    <property type="match status" value="1"/>
</dbReference>
<feature type="domain" description="N-(5'phosphoribosyl) anthranilate isomerase (PRAI)" evidence="10">
    <location>
        <begin position="4"/>
        <end position="202"/>
    </location>
</feature>
<name>A0ABW0BZ08_9BACT</name>
<dbReference type="EMBL" id="JBHSKS010000009">
    <property type="protein sequence ID" value="MFC5192585.1"/>
    <property type="molecule type" value="Genomic_DNA"/>
</dbReference>
<dbReference type="InterPro" id="IPR011060">
    <property type="entry name" value="RibuloseP-bd_barrel"/>
</dbReference>
<dbReference type="HAMAP" id="MF_00135">
    <property type="entry name" value="PRAI"/>
    <property type="match status" value="1"/>
</dbReference>
<reference evidence="12" key="1">
    <citation type="journal article" date="2019" name="Int. J. Syst. Evol. Microbiol.">
        <title>The Global Catalogue of Microorganisms (GCM) 10K type strain sequencing project: providing services to taxonomists for standard genome sequencing and annotation.</title>
        <authorList>
            <consortium name="The Broad Institute Genomics Platform"/>
            <consortium name="The Broad Institute Genome Sequencing Center for Infectious Disease"/>
            <person name="Wu L."/>
            <person name="Ma J."/>
        </authorList>
    </citation>
    <scope>NUCLEOTIDE SEQUENCE [LARGE SCALE GENOMIC DNA]</scope>
    <source>
        <strain evidence="12">CGMCC 1.7030</strain>
    </source>
</reference>
<comment type="caution">
    <text evidence="11">The sequence shown here is derived from an EMBL/GenBank/DDBJ whole genome shotgun (WGS) entry which is preliminary data.</text>
</comment>
<keyword evidence="12" id="KW-1185">Reference proteome</keyword>
<comment type="catalytic activity">
    <reaction evidence="1 9">
        <text>N-(5-phospho-beta-D-ribosyl)anthranilate = 1-(2-carboxyphenylamino)-1-deoxy-D-ribulose 5-phosphate</text>
        <dbReference type="Rhea" id="RHEA:21540"/>
        <dbReference type="ChEBI" id="CHEBI:18277"/>
        <dbReference type="ChEBI" id="CHEBI:58613"/>
        <dbReference type="EC" id="5.3.1.24"/>
    </reaction>
</comment>
<evidence type="ECO:0000256" key="2">
    <source>
        <dbReference type="ARBA" id="ARBA00004664"/>
    </source>
</evidence>
<evidence type="ECO:0000313" key="12">
    <source>
        <dbReference type="Proteomes" id="UP001596163"/>
    </source>
</evidence>
<evidence type="ECO:0000256" key="5">
    <source>
        <dbReference type="ARBA" id="ARBA00022605"/>
    </source>
</evidence>
<dbReference type="RefSeq" id="WP_377915737.1">
    <property type="nucleotide sequence ID" value="NZ_JBHSKS010000009.1"/>
</dbReference>
<dbReference type="CDD" id="cd00405">
    <property type="entry name" value="PRAI"/>
    <property type="match status" value="1"/>
</dbReference>
<dbReference type="Pfam" id="PF00697">
    <property type="entry name" value="PRAI"/>
    <property type="match status" value="1"/>
</dbReference>
<keyword evidence="5 9" id="KW-0028">Amino-acid biosynthesis</keyword>
<evidence type="ECO:0000256" key="1">
    <source>
        <dbReference type="ARBA" id="ARBA00001164"/>
    </source>
</evidence>
<dbReference type="Proteomes" id="UP001596163">
    <property type="component" value="Unassembled WGS sequence"/>
</dbReference>
<evidence type="ECO:0000256" key="6">
    <source>
        <dbReference type="ARBA" id="ARBA00022822"/>
    </source>
</evidence>
<organism evidence="11 12">
    <name type="scientific">Algoriphagus aquatilis</name>
    <dbReference type="NCBI Taxonomy" id="490186"/>
    <lineage>
        <taxon>Bacteria</taxon>
        <taxon>Pseudomonadati</taxon>
        <taxon>Bacteroidota</taxon>
        <taxon>Cytophagia</taxon>
        <taxon>Cytophagales</taxon>
        <taxon>Cyclobacteriaceae</taxon>
        <taxon>Algoriphagus</taxon>
    </lineage>
</organism>
<dbReference type="InterPro" id="IPR013785">
    <property type="entry name" value="Aldolase_TIM"/>
</dbReference>
<comment type="similarity">
    <text evidence="9">Belongs to the TrpF family.</text>
</comment>
<evidence type="ECO:0000259" key="10">
    <source>
        <dbReference type="Pfam" id="PF00697"/>
    </source>
</evidence>
<comment type="pathway">
    <text evidence="2 9">Amino-acid biosynthesis; L-tryptophan biosynthesis; L-tryptophan from chorismate: step 3/5.</text>
</comment>
<evidence type="ECO:0000256" key="7">
    <source>
        <dbReference type="ARBA" id="ARBA00023141"/>
    </source>
</evidence>
<dbReference type="Gene3D" id="3.20.20.70">
    <property type="entry name" value="Aldolase class I"/>
    <property type="match status" value="1"/>
</dbReference>
<evidence type="ECO:0000256" key="4">
    <source>
        <dbReference type="ARBA" id="ARBA00022272"/>
    </source>
</evidence>
<evidence type="ECO:0000256" key="8">
    <source>
        <dbReference type="ARBA" id="ARBA00023235"/>
    </source>
</evidence>
<evidence type="ECO:0000256" key="9">
    <source>
        <dbReference type="HAMAP-Rule" id="MF_00135"/>
    </source>
</evidence>
<protein>
    <recommendedName>
        <fullName evidence="4 9">N-(5'-phosphoribosyl)anthranilate isomerase</fullName>
        <shortName evidence="9">PRAI</shortName>
        <ecNumber evidence="3 9">5.3.1.24</ecNumber>
    </recommendedName>
</protein>
<dbReference type="EC" id="5.3.1.24" evidence="3 9"/>
<accession>A0ABW0BZ08</accession>
<keyword evidence="6 9" id="KW-0822">Tryptophan biosynthesis</keyword>
<dbReference type="InterPro" id="IPR001240">
    <property type="entry name" value="PRAI_dom"/>
</dbReference>
<proteinExistence type="inferred from homology"/>
<evidence type="ECO:0000313" key="11">
    <source>
        <dbReference type="EMBL" id="MFC5192585.1"/>
    </source>
</evidence>
<dbReference type="GO" id="GO:0016853">
    <property type="term" value="F:isomerase activity"/>
    <property type="evidence" value="ECO:0007669"/>
    <property type="project" value="UniProtKB-KW"/>
</dbReference>
<evidence type="ECO:0000256" key="3">
    <source>
        <dbReference type="ARBA" id="ARBA00012572"/>
    </source>
</evidence>
<dbReference type="PANTHER" id="PTHR42894:SF1">
    <property type="entry name" value="N-(5'-PHOSPHORIBOSYL)ANTHRANILATE ISOMERASE"/>
    <property type="match status" value="1"/>
</dbReference>
<gene>
    <name evidence="9" type="primary">trpF</name>
    <name evidence="11" type="ORF">ACFPIK_12480</name>
</gene>
<keyword evidence="8 9" id="KW-0413">Isomerase</keyword>
<dbReference type="SUPFAM" id="SSF51366">
    <property type="entry name" value="Ribulose-phoshate binding barrel"/>
    <property type="match status" value="1"/>
</dbReference>
<sequence>MELKVCGMREPDNIRHLISEVAPDWMGLIFYPKSPRYVSDEKADELKGKPVKKVGVFVNESETEILRKIDQFGLSAIQLHGNKSVEFVKDLSGKTVAELWKVVSVGDEIDWESLEGYLPFVTKFLFDTATAAHGGSGKRFNWKVLETYPFDKGFLLSGGLDGESAEEVLALQQQIPQLQGVDLNSKFEDAPGVKNIEKLKNFKSLLIYKETNN</sequence>